<keyword evidence="3" id="KW-1185">Reference proteome</keyword>
<evidence type="ECO:0000313" key="2">
    <source>
        <dbReference type="EMBL" id="SEL15564.1"/>
    </source>
</evidence>
<feature type="chain" id="PRO_5011593701" description="Porin" evidence="1">
    <location>
        <begin position="33"/>
        <end position="75"/>
    </location>
</feature>
<feature type="signal peptide" evidence="1">
    <location>
        <begin position="1"/>
        <end position="32"/>
    </location>
</feature>
<organism evidence="2 3">
    <name type="scientific">Rhodococcus maanshanensis</name>
    <dbReference type="NCBI Taxonomy" id="183556"/>
    <lineage>
        <taxon>Bacteria</taxon>
        <taxon>Bacillati</taxon>
        <taxon>Actinomycetota</taxon>
        <taxon>Actinomycetes</taxon>
        <taxon>Mycobacteriales</taxon>
        <taxon>Nocardiaceae</taxon>
        <taxon>Rhodococcus</taxon>
    </lineage>
</organism>
<sequence length="75" mass="7855">MPRVTNRRIASTIAATALVAAGLVTGAGTASAADTSSEGSTEHPFFCGKVMVEPPRPLTCYLFGQRLFELPQSLS</sequence>
<evidence type="ECO:0000313" key="3">
    <source>
        <dbReference type="Proteomes" id="UP000198677"/>
    </source>
</evidence>
<accession>A0A1H7MWH9</accession>
<dbReference type="EMBL" id="FOAW01000006">
    <property type="protein sequence ID" value="SEL15564.1"/>
    <property type="molecule type" value="Genomic_DNA"/>
</dbReference>
<reference evidence="3" key="1">
    <citation type="submission" date="2016-10" db="EMBL/GenBank/DDBJ databases">
        <authorList>
            <person name="Varghese N."/>
            <person name="Submissions S."/>
        </authorList>
    </citation>
    <scope>NUCLEOTIDE SEQUENCE [LARGE SCALE GENOMIC DNA]</scope>
    <source>
        <strain evidence="3">DSM 44675</strain>
    </source>
</reference>
<proteinExistence type="predicted"/>
<name>A0A1H7MWH9_9NOCA</name>
<keyword evidence="1" id="KW-0732">Signal</keyword>
<dbReference type="Proteomes" id="UP000198677">
    <property type="component" value="Unassembled WGS sequence"/>
</dbReference>
<gene>
    <name evidence="2" type="ORF">SAMN05444583_106171</name>
</gene>
<evidence type="ECO:0008006" key="4">
    <source>
        <dbReference type="Google" id="ProtNLM"/>
    </source>
</evidence>
<protein>
    <recommendedName>
        <fullName evidence="4">Porin</fullName>
    </recommendedName>
</protein>
<dbReference type="AlphaFoldDB" id="A0A1H7MWH9"/>
<evidence type="ECO:0000256" key="1">
    <source>
        <dbReference type="SAM" id="SignalP"/>
    </source>
</evidence>